<accession>A0A1A9QCI5</accession>
<name>A0A1A9QCI5_9MOLU</name>
<organism evidence="2 3">
    <name type="scientific">Candidatus Mycoplasma haematobovis</name>
    <dbReference type="NCBI Taxonomy" id="432608"/>
    <lineage>
        <taxon>Bacteria</taxon>
        <taxon>Bacillati</taxon>
        <taxon>Mycoplasmatota</taxon>
        <taxon>Mollicutes</taxon>
        <taxon>Mycoplasmataceae</taxon>
        <taxon>Mycoplasma</taxon>
    </lineage>
</organism>
<feature type="compositionally biased region" description="Basic and acidic residues" evidence="1">
    <location>
        <begin position="1373"/>
        <end position="1391"/>
    </location>
</feature>
<sequence>MSIKVDNLSNLFWDNGGYRFPNTYPHLIDGEWLEKVTPVMTTPVTGWVVLTGDFNYCEYKGELFFLKKDALISESKNKWRYILIKDHICTLFKNKANVLAKGTLVNSSLDKLQDIDFQFTLPVFNNFNHRILLPLSKQIYNWKKHIIPNAPIKTFGARYAIDNHDYSVFLRQLENNKTVLNGAKFEKSKFFTLLGRAKLTKKEHNWKNELVAKIKELLSGLDNDDVILARFGSDFGGAQFLRNKYVLTHNSYSLGVHKEEFKQVFNLDLAGLEDIELISLTTGKADSNTYFKINLKEVPIIESREGITDTFIKKLSRRNRVSFLNPYSTRAIYRKGKLGTWFNSNNNREHLLPQKVFFKIKPSLLAKSKYDRNFPLSRKLESYRSVYLYYCWNIDYVYRFKDDADIGNYYYKENNFIDPTTYFDNDSSNLALSTKTWTSNDGFLVVKPQYEDYFPWKKIGEPFTVGWLIGQFSLFLGNNENHFESDKPFIVKSPFLSLKRIRGLTNQVSRLTQNADAYEPPLVSSDANYTFTLDIFGKLSARARQATKEADFLIGEKLLFTTWGLGAYSLFQPVMSDGYSYTLSSLEDSHTLISKWLTGGSWYYGYSIYGEDDYITEWAKGWMKMGYSNFNELHFDKYYSSPSKYRELKGHIKRNTNAFFISEDIDFTKTPIKEVKKGDIFFSDLDWYFYDHSEGNDLTQINSNWYTSWKDSKADLQDEEIVVYHDIQEGGIAIGKANVWETDTTLPDGQFIAEGSAISSDSSSNNKVRSRVTKITKLTERSFSTFDEVIHTLRNTPSSFFKQACIDFTLDDLKGNSYLFDLKGTDFYCYLDPQGRVNLIFKNSDKDVQESRKQIYAISANEALAKLDKTQWVNQKVNLSIYGHKVELPIKAFAQTIVATIELDTAHLEGRKQEALDSHKVEVTHALGKTYLRFDTSKLNVQGTSQFNVFDIERLDINNSRASEDYLLRRREYEIGNEAMQIEHEKMRFENAVKQNELITDTVLGTIGGALLSVGSVALAGATGGLSAGLALTGIGKGLSIMKSGFSSGYRWQRFNEATENMNKGIALAIQKQLVNSYTIDLTYQRQRQDYAFNLRRMFNQESIHQTSSRERNLALDDKEQDLIGLPRKEDKEIYLEIWTISDKQKEYATEYHKEYGVDCRVANTLIPFGNGVKTGVYKLESCELINLNDRTDLVLIKALLERGIQIVEWIEHEKVRELIPEDPRIAKLQQQIEASERRRQELENEKALLDTRIQELTVEIQNSKDEEERLTGELDSKKKELKKAKEDLKVVSQQLEFEVDKYDRLSTGYRKLEEEKAVEERLKNLYLDEKNKLSSEKNAIQIELNQKKEELSNTKDTNVRLEGQISSLNKQLDSEKQKSATCDTEHGASKKELERVKKELTELQEEHEILKLAKTAEELKVTQCELEKIELKEKSDKVAEIEAELTKVKEEKDALTKQYDAKLIEVQEKDKTIEGLRQLEKFEEGKGTDMAGYLEGLTYNLQDVMGRRLFYSRTFNQITDTIAIVHPLSTGAVCISEVQLVYVVLKKAPTLYWGYLPVLLYTGEHNGLVKSEYYGFFALNKNTMTRTYWGGTYRQYLTKRLNTWEEIKTHILGYYKKERAYSVCTRYTYNFTDEPLPEFVNKDFSRIYGTAGSVRADPEWKVSHVIYWDSSEEKTIGDFTWKSHKDDGTPNKEIKTFRDYATALLGFDPWEEEIKWPKQ</sequence>
<dbReference type="RefSeq" id="WP_187150752.1">
    <property type="nucleotide sequence ID" value="NZ_LWUJ01000018.1"/>
</dbReference>
<evidence type="ECO:0000313" key="2">
    <source>
        <dbReference type="EMBL" id="OAL09721.1"/>
    </source>
</evidence>
<protein>
    <submittedName>
        <fullName evidence="2">Uncharacterized protein</fullName>
    </submittedName>
</protein>
<feature type="region of interest" description="Disordered" evidence="1">
    <location>
        <begin position="1372"/>
        <end position="1391"/>
    </location>
</feature>
<dbReference type="EMBL" id="LWUJ01000018">
    <property type="protein sequence ID" value="OAL09721.1"/>
    <property type="molecule type" value="Genomic_DNA"/>
</dbReference>
<reference evidence="3" key="1">
    <citation type="submission" date="2016-04" db="EMBL/GenBank/DDBJ databases">
        <authorList>
            <person name="Quiroz-Castaneda R.E."/>
            <person name="Martinez-Ocampo F."/>
        </authorList>
    </citation>
    <scope>NUCLEOTIDE SEQUENCE [LARGE SCALE GENOMIC DNA]</scope>
    <source>
        <strain evidence="3">INIFAP01</strain>
    </source>
</reference>
<keyword evidence="3" id="KW-1185">Reference proteome</keyword>
<evidence type="ECO:0000256" key="1">
    <source>
        <dbReference type="SAM" id="MobiDB-lite"/>
    </source>
</evidence>
<evidence type="ECO:0000313" key="3">
    <source>
        <dbReference type="Proteomes" id="UP000077623"/>
    </source>
</evidence>
<proteinExistence type="predicted"/>
<comment type="caution">
    <text evidence="2">The sequence shown here is derived from an EMBL/GenBank/DDBJ whole genome shotgun (WGS) entry which is preliminary data.</text>
</comment>
<gene>
    <name evidence="2" type="ORF">A6V39_05580</name>
</gene>
<dbReference type="Proteomes" id="UP000077623">
    <property type="component" value="Unassembled WGS sequence"/>
</dbReference>
<dbReference type="STRING" id="432608.A6V39_05580"/>